<feature type="transmembrane region" description="Helical" evidence="1">
    <location>
        <begin position="104"/>
        <end position="122"/>
    </location>
</feature>
<name>A0A7Y0LAZ3_9GAMM</name>
<dbReference type="Proteomes" id="UP000568664">
    <property type="component" value="Unassembled WGS sequence"/>
</dbReference>
<gene>
    <name evidence="2" type="ORF">HII17_04815</name>
</gene>
<proteinExistence type="predicted"/>
<feature type="transmembrane region" description="Helical" evidence="1">
    <location>
        <begin position="80"/>
        <end position="98"/>
    </location>
</feature>
<reference evidence="2 3" key="1">
    <citation type="submission" date="2020-04" db="EMBL/GenBank/DDBJ databases">
        <title>Thalassotalea sp. M1531, isolated from the surface of marine red alga.</title>
        <authorList>
            <person name="Pang L."/>
            <person name="Lu D.-C."/>
        </authorList>
    </citation>
    <scope>NUCLEOTIDE SEQUENCE [LARGE SCALE GENOMIC DNA]</scope>
    <source>
        <strain evidence="2 3">M1531</strain>
    </source>
</reference>
<dbReference type="EMBL" id="JABBXH010000002">
    <property type="protein sequence ID" value="NMP30878.1"/>
    <property type="molecule type" value="Genomic_DNA"/>
</dbReference>
<accession>A0A7Y0LAZ3</accession>
<evidence type="ECO:0000313" key="2">
    <source>
        <dbReference type="EMBL" id="NMP30878.1"/>
    </source>
</evidence>
<evidence type="ECO:0000313" key="3">
    <source>
        <dbReference type="Proteomes" id="UP000568664"/>
    </source>
</evidence>
<organism evidence="2 3">
    <name type="scientific">Thalassotalea algicola</name>
    <dbReference type="NCBI Taxonomy" id="2716224"/>
    <lineage>
        <taxon>Bacteria</taxon>
        <taxon>Pseudomonadati</taxon>
        <taxon>Pseudomonadota</taxon>
        <taxon>Gammaproteobacteria</taxon>
        <taxon>Alteromonadales</taxon>
        <taxon>Colwelliaceae</taxon>
        <taxon>Thalassotalea</taxon>
    </lineage>
</organism>
<dbReference type="AlphaFoldDB" id="A0A7Y0LAZ3"/>
<keyword evidence="3" id="KW-1185">Reference proteome</keyword>
<sequence length="136" mass="15666">MHNNNKKLWSFVVGCTLVWASVWIVDFAISAPVPESFQTNTNFVVYYYPMMVSALLTSVFSLFVVWILSKVIKLKINEHFVWLSIPSLMFLIFSVVVAHTYNGLIYSALIPILFVLCITGVIEKRDAYLPERLKVW</sequence>
<evidence type="ECO:0000256" key="1">
    <source>
        <dbReference type="SAM" id="Phobius"/>
    </source>
</evidence>
<keyword evidence="1" id="KW-1133">Transmembrane helix</keyword>
<keyword evidence="1" id="KW-0472">Membrane</keyword>
<feature type="transmembrane region" description="Helical" evidence="1">
    <location>
        <begin position="7"/>
        <end position="25"/>
    </location>
</feature>
<comment type="caution">
    <text evidence="2">The sequence shown here is derived from an EMBL/GenBank/DDBJ whole genome shotgun (WGS) entry which is preliminary data.</text>
</comment>
<dbReference type="RefSeq" id="WP_169074230.1">
    <property type="nucleotide sequence ID" value="NZ_JABBXH010000002.1"/>
</dbReference>
<keyword evidence="1" id="KW-0812">Transmembrane</keyword>
<protein>
    <submittedName>
        <fullName evidence="2">Uncharacterized protein</fullName>
    </submittedName>
</protein>
<feature type="transmembrane region" description="Helical" evidence="1">
    <location>
        <begin position="45"/>
        <end position="68"/>
    </location>
</feature>